<dbReference type="PROSITE" id="PS51257">
    <property type="entry name" value="PROKAR_LIPOPROTEIN"/>
    <property type="match status" value="1"/>
</dbReference>
<sequence>MKTNILSFLSVLSIVLFGFTSCNTDAEGVIYGGNRNTASFASTQMNNEVTAQDNGIVKVPVYRGEKTGELTVDLTLSNNANILTLTTPTVTFRNGETVAYAEISFGNINNLGATDKYQATVSISDPAKVSVSGVKEIKISVQRKLTWETYGIGKYESELFEDSWDQPIEKAKEGNIYRLPDCFYAGYPLIFVLSDDNQTLLSWAAQPMGYKHATYGMVYFQAKSMVRNGNTLEFDMLGRVIYNGKLATLWSGFTERLTMPNK</sequence>
<dbReference type="Proteomes" id="UP000294830">
    <property type="component" value="Unassembled WGS sequence"/>
</dbReference>
<feature type="chain" id="PRO_5020740307" description="DUF4843 domain-containing protein" evidence="1">
    <location>
        <begin position="27"/>
        <end position="262"/>
    </location>
</feature>
<dbReference type="EMBL" id="SLWB01000004">
    <property type="protein sequence ID" value="TCN70251.1"/>
    <property type="molecule type" value="Genomic_DNA"/>
</dbReference>
<feature type="signal peptide" evidence="1">
    <location>
        <begin position="1"/>
        <end position="26"/>
    </location>
</feature>
<name>A0A4R2ENE2_9BACT</name>
<keyword evidence="3" id="KW-1185">Reference proteome</keyword>
<evidence type="ECO:0000313" key="3">
    <source>
        <dbReference type="Proteomes" id="UP000294830"/>
    </source>
</evidence>
<dbReference type="OrthoDB" id="1072494at2"/>
<gene>
    <name evidence="2" type="ORF">CLV25_104210</name>
</gene>
<accession>A0A4R2ENE2</accession>
<keyword evidence="1" id="KW-0732">Signal</keyword>
<evidence type="ECO:0000256" key="1">
    <source>
        <dbReference type="SAM" id="SignalP"/>
    </source>
</evidence>
<reference evidence="2 3" key="1">
    <citation type="submission" date="2019-03" db="EMBL/GenBank/DDBJ databases">
        <title>Genomic Encyclopedia of Archaeal and Bacterial Type Strains, Phase II (KMG-II): from individual species to whole genera.</title>
        <authorList>
            <person name="Goeker M."/>
        </authorList>
    </citation>
    <scope>NUCLEOTIDE SEQUENCE [LARGE SCALE GENOMIC DNA]</scope>
    <source>
        <strain evidence="2 3">RL-C</strain>
    </source>
</reference>
<evidence type="ECO:0008006" key="4">
    <source>
        <dbReference type="Google" id="ProtNLM"/>
    </source>
</evidence>
<evidence type="ECO:0000313" key="2">
    <source>
        <dbReference type="EMBL" id="TCN70251.1"/>
    </source>
</evidence>
<comment type="caution">
    <text evidence="2">The sequence shown here is derived from an EMBL/GenBank/DDBJ whole genome shotgun (WGS) entry which is preliminary data.</text>
</comment>
<proteinExistence type="predicted"/>
<protein>
    <recommendedName>
        <fullName evidence="4">DUF4843 domain-containing protein</fullName>
    </recommendedName>
</protein>
<dbReference type="RefSeq" id="WP_131838801.1">
    <property type="nucleotide sequence ID" value="NZ_SLWB01000004.1"/>
</dbReference>
<organism evidence="2 3">
    <name type="scientific">Acetobacteroides hydrogenigenes</name>
    <dbReference type="NCBI Taxonomy" id="979970"/>
    <lineage>
        <taxon>Bacteria</taxon>
        <taxon>Pseudomonadati</taxon>
        <taxon>Bacteroidota</taxon>
        <taxon>Bacteroidia</taxon>
        <taxon>Bacteroidales</taxon>
        <taxon>Rikenellaceae</taxon>
        <taxon>Acetobacteroides</taxon>
    </lineage>
</organism>
<dbReference type="AlphaFoldDB" id="A0A4R2ENE2"/>